<dbReference type="Pfam" id="PF13384">
    <property type="entry name" value="HTH_23"/>
    <property type="match status" value="1"/>
</dbReference>
<evidence type="ECO:0000313" key="1">
    <source>
        <dbReference type="EMBL" id="GAA1965326.1"/>
    </source>
</evidence>
<dbReference type="Gene3D" id="1.10.10.60">
    <property type="entry name" value="Homeodomain-like"/>
    <property type="match status" value="1"/>
</dbReference>
<dbReference type="EMBL" id="BAAAQM010000010">
    <property type="protein sequence ID" value="GAA1965326.1"/>
    <property type="molecule type" value="Genomic_DNA"/>
</dbReference>
<evidence type="ECO:0000313" key="2">
    <source>
        <dbReference type="Proteomes" id="UP001499854"/>
    </source>
</evidence>
<accession>A0ABN2R8H4</accession>
<dbReference type="Proteomes" id="UP001499854">
    <property type="component" value="Unassembled WGS sequence"/>
</dbReference>
<gene>
    <name evidence="1" type="ORF">GCM10009838_23590</name>
</gene>
<dbReference type="InterPro" id="IPR036397">
    <property type="entry name" value="RNaseH_sf"/>
</dbReference>
<dbReference type="SUPFAM" id="SSF46689">
    <property type="entry name" value="Homeodomain-like"/>
    <property type="match status" value="1"/>
</dbReference>
<name>A0ABN2R8H4_9ACTN</name>
<dbReference type="InterPro" id="IPR009057">
    <property type="entry name" value="Homeodomain-like_sf"/>
</dbReference>
<evidence type="ECO:0008006" key="3">
    <source>
        <dbReference type="Google" id="ProtNLM"/>
    </source>
</evidence>
<dbReference type="InterPro" id="IPR012337">
    <property type="entry name" value="RNaseH-like_sf"/>
</dbReference>
<comment type="caution">
    <text evidence="1">The sequence shown here is derived from an EMBL/GenBank/DDBJ whole genome shotgun (WGS) entry which is preliminary data.</text>
</comment>
<proteinExistence type="predicted"/>
<protein>
    <recommendedName>
        <fullName evidence="3">Transposase</fullName>
    </recommendedName>
</protein>
<dbReference type="SUPFAM" id="SSF53098">
    <property type="entry name" value="Ribonuclease H-like"/>
    <property type="match status" value="1"/>
</dbReference>
<keyword evidence="2" id="KW-1185">Reference proteome</keyword>
<sequence length="229" mass="24953">MSSAPAPLPESGAAALRPPEAVSQVVLERYRTLAPHLYGGVSLRAAAAAAGAPYRTAQRWLAAWRAGGLPGLARAQRSDKGSRKIPPELVEFIEGLALSKPRPGVTVIHRRAVSVAAQHGWPEPGYWTVHEIVSALDPALLLLAHEGVKRYREVYELVYRREAAAPNEFWQADHTQLDLWVLDDRGRPARAWLTAIEDDHSRAVAGYAVNLDTPSAITTALALSNRRAQ</sequence>
<organism evidence="1 2">
    <name type="scientific">Catenulispora subtropica</name>
    <dbReference type="NCBI Taxonomy" id="450798"/>
    <lineage>
        <taxon>Bacteria</taxon>
        <taxon>Bacillati</taxon>
        <taxon>Actinomycetota</taxon>
        <taxon>Actinomycetes</taxon>
        <taxon>Catenulisporales</taxon>
        <taxon>Catenulisporaceae</taxon>
        <taxon>Catenulispora</taxon>
    </lineage>
</organism>
<dbReference type="Gene3D" id="3.30.420.10">
    <property type="entry name" value="Ribonuclease H-like superfamily/Ribonuclease H"/>
    <property type="match status" value="1"/>
</dbReference>
<reference evidence="1 2" key="1">
    <citation type="journal article" date="2019" name="Int. J. Syst. Evol. Microbiol.">
        <title>The Global Catalogue of Microorganisms (GCM) 10K type strain sequencing project: providing services to taxonomists for standard genome sequencing and annotation.</title>
        <authorList>
            <consortium name="The Broad Institute Genomics Platform"/>
            <consortium name="The Broad Institute Genome Sequencing Center for Infectious Disease"/>
            <person name="Wu L."/>
            <person name="Ma J."/>
        </authorList>
    </citation>
    <scope>NUCLEOTIDE SEQUENCE [LARGE SCALE GENOMIC DNA]</scope>
    <source>
        <strain evidence="1 2">JCM 16013</strain>
    </source>
</reference>
<dbReference type="RefSeq" id="WP_344657001.1">
    <property type="nucleotide sequence ID" value="NZ_BAAAQM010000010.1"/>
</dbReference>